<keyword evidence="1" id="KW-0677">Repeat</keyword>
<dbReference type="AlphaFoldDB" id="A0A160VFW4"/>
<name>A0A160VFW4_9ZZZZ</name>
<sequence length="337" mass="37178">MATTKTFTYSHTIGFLAATGRGFTNPVDMAINSRGVLYVLNRAGPETSIRLPSKRVSMCTVDEQWLGEWGTGGHGDGEFWWPSSIAIDSQDRVYIADEGLQRVSSFDKDGTFLNQWGVKGTEDGQLEYPSSIAIDSEENLWLTDSGNHRVQKFTKEGKFISAWGKRGSESGEFQGPWGLALTETGDVYISDWGNDRIQRYDTDGVLIEEFGGLPEGDAIHRPAGLAVDGEGNIYVADWGNERVKVLGSDGRLLASLRGESVDSTWAADYFGVNPEEGQLRTEADLFPELDPPARRDREISAGVEGYFWGPSAVKLDGEGRLIVVDSLRHRLQIFQIN</sequence>
<dbReference type="GO" id="GO:0008270">
    <property type="term" value="F:zinc ion binding"/>
    <property type="evidence" value="ECO:0007669"/>
    <property type="project" value="UniProtKB-KW"/>
</dbReference>
<dbReference type="PROSITE" id="PS51125">
    <property type="entry name" value="NHL"/>
    <property type="match status" value="4"/>
</dbReference>
<evidence type="ECO:0000313" key="2">
    <source>
        <dbReference type="EMBL" id="CUV03780.1"/>
    </source>
</evidence>
<dbReference type="InterPro" id="IPR050952">
    <property type="entry name" value="TRIM-NHL_E3_ligases"/>
</dbReference>
<dbReference type="PANTHER" id="PTHR24104">
    <property type="entry name" value="E3 UBIQUITIN-PROTEIN LIGASE NHLRC1-RELATED"/>
    <property type="match status" value="1"/>
</dbReference>
<gene>
    <name evidence="2" type="ORF">MGWOODY_Clf146</name>
</gene>
<evidence type="ECO:0000256" key="1">
    <source>
        <dbReference type="ARBA" id="ARBA00022737"/>
    </source>
</evidence>
<dbReference type="EMBL" id="FAXA01000476">
    <property type="protein sequence ID" value="CUV03780.1"/>
    <property type="molecule type" value="Genomic_DNA"/>
</dbReference>
<proteinExistence type="predicted"/>
<dbReference type="CDD" id="cd05819">
    <property type="entry name" value="NHL"/>
    <property type="match status" value="1"/>
</dbReference>
<accession>A0A160VFW4</accession>
<dbReference type="InterPro" id="IPR011042">
    <property type="entry name" value="6-blade_b-propeller_TolB-like"/>
</dbReference>
<dbReference type="PANTHER" id="PTHR24104:SF25">
    <property type="entry name" value="PROTEIN LIN-41"/>
    <property type="match status" value="1"/>
</dbReference>
<protein>
    <submittedName>
        <fullName evidence="2">Cell surface protein</fullName>
    </submittedName>
</protein>
<dbReference type="Gene3D" id="2.120.10.30">
    <property type="entry name" value="TolB, C-terminal domain"/>
    <property type="match status" value="2"/>
</dbReference>
<reference evidence="2" key="1">
    <citation type="submission" date="2015-10" db="EMBL/GenBank/DDBJ databases">
        <authorList>
            <person name="Gilbert D.G."/>
        </authorList>
    </citation>
    <scope>NUCLEOTIDE SEQUENCE</scope>
</reference>
<dbReference type="InterPro" id="IPR001258">
    <property type="entry name" value="NHL_repeat"/>
</dbReference>
<dbReference type="SUPFAM" id="SSF63829">
    <property type="entry name" value="Calcium-dependent phosphotriesterase"/>
    <property type="match status" value="1"/>
</dbReference>
<dbReference type="Pfam" id="PF01436">
    <property type="entry name" value="NHL"/>
    <property type="match status" value="3"/>
</dbReference>
<organism evidence="2">
    <name type="scientific">hydrothermal vent metagenome</name>
    <dbReference type="NCBI Taxonomy" id="652676"/>
    <lineage>
        <taxon>unclassified sequences</taxon>
        <taxon>metagenomes</taxon>
        <taxon>ecological metagenomes</taxon>
    </lineage>
</organism>